<sequence length="798" mass="91525">MKYEKIHACRNVCCLFRKELSDANVCPSCGMSRWKIPKNSKKEVKNVPVKVMWKQKKVFNGAQELELAPEPLSVEEIFVQTNVMHIEKSVCANLISTLLDIPGKTKDGVKSRLDLVELNIRSELAPQVGEKKIFLPPACYTLSRAEKLSFCKTLSELKVPEGYSSNIQSLVSLTDLKLYGLKSHDHHVLMQQLLLWQFVVFYRNINRPEGCMVENYIVEEAIEFCSEFIAGVSSIGLNSSVIKKNSNVDRALLASSFIRPSKEQLDQAHLYVIHNVNDVLPYVEQHMESLRKLNFGKARSKKWIQEEHNCSFSRWLSTRVVALALEVPKNSITPYLRWIAHGPSPDVATYSSYIINGYYYHTKRRDDIRRVQNNGVSITATTMQVSSSKDKNLVMLDMTFYGVIREIWEIDYHQLSFILFKCDWVDNRSGVKVDELGFTIVDLKRIGHKSDSFILATQAKQVFYVQDSANPKWSVVLTSPQRTIEKDFFEDEIGDMLQECGYETIKRITNFDTPNETDDTNSTYIRHDCEGRWVEKVRNITAIFMIHRWRIAVRMKEKCFQKQPVGATSKKMQSYIAVYVRQQIPITYNSWKEVSNELKDKILYIDELVATHKNEDILTDALGSKEHGGRVRGVGGFVSQSQYFNTVKGKEKMIIPQVEICHKEEDDSRCKSDKKRRITRGSINNIVAIATIVEDNIGRPNVKVLVDVVTGENLTIPNPVKGKIETLNQALGNIIERPRRLVSTINDKQEHSTRKDVVYSSNYTDVNETIKLLNRHAVNNMKEVDMIRIPMNELIFGS</sequence>
<dbReference type="Proteomes" id="UP000321393">
    <property type="component" value="Unassembled WGS sequence"/>
</dbReference>
<proteinExistence type="predicted"/>
<dbReference type="PANTHER" id="PTHR48258:SF9">
    <property type="entry name" value="OS01G0348150 PROTEIN"/>
    <property type="match status" value="1"/>
</dbReference>
<gene>
    <name evidence="2" type="ORF">E6C27_scaffold2741G00370</name>
</gene>
<dbReference type="EMBL" id="SSTE01014821">
    <property type="protein sequence ID" value="KAA0044277.1"/>
    <property type="molecule type" value="Genomic_DNA"/>
</dbReference>
<reference evidence="2 3" key="1">
    <citation type="submission" date="2019-08" db="EMBL/GenBank/DDBJ databases">
        <title>Draft genome sequences of two oriental melons (Cucumis melo L. var makuwa).</title>
        <authorList>
            <person name="Kwon S.-Y."/>
        </authorList>
    </citation>
    <scope>NUCLEOTIDE SEQUENCE [LARGE SCALE GENOMIC DNA]</scope>
    <source>
        <strain evidence="3">cv. SW 3</strain>
        <tissue evidence="2">Leaf</tissue>
    </source>
</reference>
<comment type="caution">
    <text evidence="2">The sequence shown here is derived from an EMBL/GenBank/DDBJ whole genome shotgun (WGS) entry which is preliminary data.</text>
</comment>
<accession>A0A5A7TQY1</accession>
<protein>
    <submittedName>
        <fullName evidence="2">Transposase</fullName>
    </submittedName>
</protein>
<dbReference type="InterPro" id="IPR025312">
    <property type="entry name" value="DUF4216"/>
</dbReference>
<organism evidence="2 3">
    <name type="scientific">Cucumis melo var. makuwa</name>
    <name type="common">Oriental melon</name>
    <dbReference type="NCBI Taxonomy" id="1194695"/>
    <lineage>
        <taxon>Eukaryota</taxon>
        <taxon>Viridiplantae</taxon>
        <taxon>Streptophyta</taxon>
        <taxon>Embryophyta</taxon>
        <taxon>Tracheophyta</taxon>
        <taxon>Spermatophyta</taxon>
        <taxon>Magnoliopsida</taxon>
        <taxon>eudicotyledons</taxon>
        <taxon>Gunneridae</taxon>
        <taxon>Pentapetalae</taxon>
        <taxon>rosids</taxon>
        <taxon>fabids</taxon>
        <taxon>Cucurbitales</taxon>
        <taxon>Cucurbitaceae</taxon>
        <taxon>Benincaseae</taxon>
        <taxon>Cucumis</taxon>
    </lineage>
</organism>
<dbReference type="OrthoDB" id="673136at2759"/>
<dbReference type="PANTHER" id="PTHR48258">
    <property type="entry name" value="DUF4218 DOMAIN-CONTAINING PROTEIN-RELATED"/>
    <property type="match status" value="1"/>
</dbReference>
<feature type="domain" description="DUF4216" evidence="1">
    <location>
        <begin position="408"/>
        <end position="476"/>
    </location>
</feature>
<evidence type="ECO:0000313" key="3">
    <source>
        <dbReference type="Proteomes" id="UP000321393"/>
    </source>
</evidence>
<evidence type="ECO:0000259" key="1">
    <source>
        <dbReference type="Pfam" id="PF13952"/>
    </source>
</evidence>
<evidence type="ECO:0000313" key="2">
    <source>
        <dbReference type="EMBL" id="KAA0044277.1"/>
    </source>
</evidence>
<dbReference type="AlphaFoldDB" id="A0A5A7TQY1"/>
<dbReference type="Pfam" id="PF13952">
    <property type="entry name" value="DUF4216"/>
    <property type="match status" value="1"/>
</dbReference>
<name>A0A5A7TQY1_CUCMM</name>